<dbReference type="OrthoDB" id="10017208at2759"/>
<evidence type="ECO:0000256" key="5">
    <source>
        <dbReference type="ARBA" id="ARBA00038359"/>
    </source>
</evidence>
<evidence type="ECO:0000256" key="6">
    <source>
        <dbReference type="SAM" id="Phobius"/>
    </source>
</evidence>
<gene>
    <name evidence="8" type="ORF">CC84DRAFT_1090992</name>
</gene>
<keyword evidence="9" id="KW-1185">Reference proteome</keyword>
<reference evidence="8 9" key="1">
    <citation type="submission" date="2016-05" db="EMBL/GenBank/DDBJ databases">
        <title>Comparative analysis of secretome profiles of manganese(II)-oxidizing ascomycete fungi.</title>
        <authorList>
            <consortium name="DOE Joint Genome Institute"/>
            <person name="Zeiner C.A."/>
            <person name="Purvine S.O."/>
            <person name="Zink E.M."/>
            <person name="Wu S."/>
            <person name="Pasa-Tolic L."/>
            <person name="Chaput D.L."/>
            <person name="Haridas S."/>
            <person name="Grigoriev I.V."/>
            <person name="Santelli C.M."/>
            <person name="Hansel C.M."/>
        </authorList>
    </citation>
    <scope>NUCLEOTIDE SEQUENCE [LARGE SCALE GENOMIC DNA]</scope>
    <source>
        <strain evidence="8 9">AP3s5-JAC2a</strain>
    </source>
</reference>
<keyword evidence="2 6" id="KW-0812">Transmembrane</keyword>
<evidence type="ECO:0000259" key="7">
    <source>
        <dbReference type="Pfam" id="PF20684"/>
    </source>
</evidence>
<feature type="transmembrane region" description="Helical" evidence="6">
    <location>
        <begin position="20"/>
        <end position="46"/>
    </location>
</feature>
<evidence type="ECO:0000256" key="1">
    <source>
        <dbReference type="ARBA" id="ARBA00004141"/>
    </source>
</evidence>
<dbReference type="PANTHER" id="PTHR33048:SF57">
    <property type="entry name" value="INTEGRAL MEMBRANE PROTEIN-RELATED"/>
    <property type="match status" value="1"/>
</dbReference>
<comment type="similarity">
    <text evidence="5">Belongs to the SAT4 family.</text>
</comment>
<accession>A0A177CE32</accession>
<organism evidence="8 9">
    <name type="scientific">Paraphaeosphaeria sporulosa</name>
    <dbReference type="NCBI Taxonomy" id="1460663"/>
    <lineage>
        <taxon>Eukaryota</taxon>
        <taxon>Fungi</taxon>
        <taxon>Dikarya</taxon>
        <taxon>Ascomycota</taxon>
        <taxon>Pezizomycotina</taxon>
        <taxon>Dothideomycetes</taxon>
        <taxon>Pleosporomycetidae</taxon>
        <taxon>Pleosporales</taxon>
        <taxon>Massarineae</taxon>
        <taxon>Didymosphaeriaceae</taxon>
        <taxon>Paraphaeosphaeria</taxon>
    </lineage>
</organism>
<evidence type="ECO:0000313" key="9">
    <source>
        <dbReference type="Proteomes" id="UP000077069"/>
    </source>
</evidence>
<comment type="subcellular location">
    <subcellularLocation>
        <location evidence="1">Membrane</location>
        <topology evidence="1">Multi-pass membrane protein</topology>
    </subcellularLocation>
</comment>
<evidence type="ECO:0000256" key="2">
    <source>
        <dbReference type="ARBA" id="ARBA00022692"/>
    </source>
</evidence>
<dbReference type="RefSeq" id="XP_018036250.1">
    <property type="nucleotide sequence ID" value="XM_018174383.1"/>
</dbReference>
<keyword evidence="3 6" id="KW-1133">Transmembrane helix</keyword>
<dbReference type="AlphaFoldDB" id="A0A177CE32"/>
<feature type="domain" description="Rhodopsin" evidence="7">
    <location>
        <begin position="1"/>
        <end position="149"/>
    </location>
</feature>
<protein>
    <recommendedName>
        <fullName evidence="7">Rhodopsin domain-containing protein</fullName>
    </recommendedName>
</protein>
<evidence type="ECO:0000256" key="3">
    <source>
        <dbReference type="ARBA" id="ARBA00022989"/>
    </source>
</evidence>
<dbReference type="GO" id="GO:0016020">
    <property type="term" value="C:membrane"/>
    <property type="evidence" value="ECO:0007669"/>
    <property type="project" value="UniProtKB-SubCell"/>
</dbReference>
<dbReference type="EMBL" id="KV441552">
    <property type="protein sequence ID" value="OAG05885.1"/>
    <property type="molecule type" value="Genomic_DNA"/>
</dbReference>
<feature type="transmembrane region" description="Helical" evidence="6">
    <location>
        <begin position="66"/>
        <end position="86"/>
    </location>
</feature>
<evidence type="ECO:0000256" key="4">
    <source>
        <dbReference type="ARBA" id="ARBA00023136"/>
    </source>
</evidence>
<dbReference type="Proteomes" id="UP000077069">
    <property type="component" value="Unassembled WGS sequence"/>
</dbReference>
<sequence length="150" mass="16311">GVGLHMSEILSTDPSHLLDAGAITFAGYFVWSTSVTCIKLSILLGYHDFFFVITWFVRCVYVVKGLTVLLFLANIIGLLAGCSPIQYNWDTSIPGGHCGITRSQSFYLSGALNLALDIIIVVLPLPVIWTLRVSGLRKLGISLMFSLGAM</sequence>
<name>A0A177CE32_9PLEO</name>
<dbReference type="Pfam" id="PF20684">
    <property type="entry name" value="Fung_rhodopsin"/>
    <property type="match status" value="1"/>
</dbReference>
<feature type="non-terminal residue" evidence="8">
    <location>
        <position position="1"/>
    </location>
</feature>
<dbReference type="PANTHER" id="PTHR33048">
    <property type="entry name" value="PTH11-LIKE INTEGRAL MEMBRANE PROTEIN (AFU_ORTHOLOGUE AFUA_5G11245)"/>
    <property type="match status" value="1"/>
</dbReference>
<dbReference type="InterPro" id="IPR052337">
    <property type="entry name" value="SAT4-like"/>
</dbReference>
<evidence type="ECO:0000313" key="8">
    <source>
        <dbReference type="EMBL" id="OAG05885.1"/>
    </source>
</evidence>
<proteinExistence type="inferred from homology"/>
<feature type="transmembrane region" description="Helical" evidence="6">
    <location>
        <begin position="106"/>
        <end position="129"/>
    </location>
</feature>
<keyword evidence="4 6" id="KW-0472">Membrane</keyword>
<dbReference type="GeneID" id="28757869"/>
<dbReference type="InParanoid" id="A0A177CE32"/>
<dbReference type="InterPro" id="IPR049326">
    <property type="entry name" value="Rhodopsin_dom_fungi"/>
</dbReference>